<proteinExistence type="predicted"/>
<protein>
    <submittedName>
        <fullName evidence="1">Uncharacterized protein</fullName>
    </submittedName>
</protein>
<dbReference type="RefSeq" id="WP_109643638.1">
    <property type="nucleotide sequence ID" value="NZ_QGGB01000001.1"/>
</dbReference>
<dbReference type="OrthoDB" id="1525311at2"/>
<organism evidence="1 2">
    <name type="scientific">Rhodohalobacter mucosus</name>
    <dbReference type="NCBI Taxonomy" id="2079485"/>
    <lineage>
        <taxon>Bacteria</taxon>
        <taxon>Pseudomonadati</taxon>
        <taxon>Balneolota</taxon>
        <taxon>Balneolia</taxon>
        <taxon>Balneolales</taxon>
        <taxon>Balneolaceae</taxon>
        <taxon>Rhodohalobacter</taxon>
    </lineage>
</organism>
<keyword evidence="2" id="KW-1185">Reference proteome</keyword>
<comment type="caution">
    <text evidence="1">The sequence shown here is derived from an EMBL/GenBank/DDBJ whole genome shotgun (WGS) entry which is preliminary data.</text>
</comment>
<dbReference type="Proteomes" id="UP000245533">
    <property type="component" value="Unassembled WGS sequence"/>
</dbReference>
<accession>A0A316TW55</accession>
<dbReference type="EMBL" id="QGGB01000001">
    <property type="protein sequence ID" value="PWN08081.1"/>
    <property type="molecule type" value="Genomic_DNA"/>
</dbReference>
<dbReference type="AlphaFoldDB" id="A0A316TW55"/>
<name>A0A316TW55_9BACT</name>
<gene>
    <name evidence="1" type="ORF">DDZ15_00135</name>
</gene>
<reference evidence="1 2" key="1">
    <citation type="submission" date="2018-05" db="EMBL/GenBank/DDBJ databases">
        <title>Rhodohalobacter halophilus gen. nov., sp. nov., a moderately halophilic member of the family Balneolaceae.</title>
        <authorList>
            <person name="Liu Z.-W."/>
        </authorList>
    </citation>
    <scope>NUCLEOTIDE SEQUENCE [LARGE SCALE GENOMIC DNA]</scope>
    <source>
        <strain evidence="1 2">8A47</strain>
    </source>
</reference>
<sequence>MAENNEQEAEFEAWREDVDYLVAILKESFESTDARFSVDEMNDILYVELEGLHEYSDEEIVEIAEPILDTIELDFEDIILLPLQ</sequence>
<evidence type="ECO:0000313" key="2">
    <source>
        <dbReference type="Proteomes" id="UP000245533"/>
    </source>
</evidence>
<evidence type="ECO:0000313" key="1">
    <source>
        <dbReference type="EMBL" id="PWN08081.1"/>
    </source>
</evidence>